<comment type="caution">
    <text evidence="2">The sequence shown here is derived from an EMBL/GenBank/DDBJ whole genome shotgun (WGS) entry which is preliminary data.</text>
</comment>
<proteinExistence type="predicted"/>
<accession>A0ABQ2F4S6</accession>
<sequence>MTQNTDGDGAALQPDREAINVEQGPACDGAADGCHQREASATALTEVTVEGASGLTSVS</sequence>
<gene>
    <name evidence="2" type="ORF">GCM10008955_38280</name>
</gene>
<feature type="region of interest" description="Disordered" evidence="1">
    <location>
        <begin position="1"/>
        <end position="20"/>
    </location>
</feature>
<name>A0ABQ2F4S6_9DEIO</name>
<evidence type="ECO:0000256" key="1">
    <source>
        <dbReference type="SAM" id="MobiDB-lite"/>
    </source>
</evidence>
<evidence type="ECO:0000313" key="2">
    <source>
        <dbReference type="EMBL" id="GGK40857.1"/>
    </source>
</evidence>
<dbReference type="Proteomes" id="UP000647587">
    <property type="component" value="Unassembled WGS sequence"/>
</dbReference>
<dbReference type="RefSeq" id="WP_189011659.1">
    <property type="nucleotide sequence ID" value="NZ_BMPP01000024.1"/>
</dbReference>
<organism evidence="2 3">
    <name type="scientific">Deinococcus malanensis</name>
    <dbReference type="NCBI Taxonomy" id="1706855"/>
    <lineage>
        <taxon>Bacteria</taxon>
        <taxon>Thermotogati</taxon>
        <taxon>Deinococcota</taxon>
        <taxon>Deinococci</taxon>
        <taxon>Deinococcales</taxon>
        <taxon>Deinococcaceae</taxon>
        <taxon>Deinococcus</taxon>
    </lineage>
</organism>
<keyword evidence="3" id="KW-1185">Reference proteome</keyword>
<dbReference type="EMBL" id="BMPP01000024">
    <property type="protein sequence ID" value="GGK40857.1"/>
    <property type="molecule type" value="Genomic_DNA"/>
</dbReference>
<evidence type="ECO:0000313" key="3">
    <source>
        <dbReference type="Proteomes" id="UP000647587"/>
    </source>
</evidence>
<reference evidence="3" key="1">
    <citation type="journal article" date="2019" name="Int. J. Syst. Evol. Microbiol.">
        <title>The Global Catalogue of Microorganisms (GCM) 10K type strain sequencing project: providing services to taxonomists for standard genome sequencing and annotation.</title>
        <authorList>
            <consortium name="The Broad Institute Genomics Platform"/>
            <consortium name="The Broad Institute Genome Sequencing Center for Infectious Disease"/>
            <person name="Wu L."/>
            <person name="Ma J."/>
        </authorList>
    </citation>
    <scope>NUCLEOTIDE SEQUENCE [LARGE SCALE GENOMIC DNA]</scope>
    <source>
        <strain evidence="3">JCM 30331</strain>
    </source>
</reference>
<protein>
    <submittedName>
        <fullName evidence="2">Uncharacterized protein</fullName>
    </submittedName>
</protein>